<dbReference type="EMBL" id="UGQU01000002">
    <property type="protein sequence ID" value="STZ63027.1"/>
    <property type="molecule type" value="Genomic_DNA"/>
</dbReference>
<evidence type="ECO:0000313" key="2">
    <source>
        <dbReference type="Proteomes" id="UP000254437"/>
    </source>
</evidence>
<reference evidence="1 2" key="1">
    <citation type="submission" date="2018-06" db="EMBL/GenBank/DDBJ databases">
        <authorList>
            <consortium name="Pathogen Informatics"/>
            <person name="Doyle S."/>
        </authorList>
    </citation>
    <scope>NUCLEOTIDE SEQUENCE [LARGE SCALE GENOMIC DNA]</scope>
    <source>
        <strain evidence="1 2">NCTC10359</strain>
    </source>
</reference>
<organism evidence="1 2">
    <name type="scientific">Moraxella lacunata</name>
    <dbReference type="NCBI Taxonomy" id="477"/>
    <lineage>
        <taxon>Bacteria</taxon>
        <taxon>Pseudomonadati</taxon>
        <taxon>Pseudomonadota</taxon>
        <taxon>Gammaproteobacteria</taxon>
        <taxon>Moraxellales</taxon>
        <taxon>Moraxellaceae</taxon>
        <taxon>Moraxella</taxon>
    </lineage>
</organism>
<protein>
    <submittedName>
        <fullName evidence="1">Uncharacterized protein</fullName>
    </submittedName>
</protein>
<dbReference type="AlphaFoldDB" id="A0A378TQN4"/>
<name>A0A378TQN4_MORLA</name>
<gene>
    <name evidence="1" type="ORF">NCTC10359_01438</name>
</gene>
<accession>A0A378TQN4</accession>
<dbReference type="Proteomes" id="UP000254437">
    <property type="component" value="Unassembled WGS sequence"/>
</dbReference>
<evidence type="ECO:0000313" key="1">
    <source>
        <dbReference type="EMBL" id="STZ63027.1"/>
    </source>
</evidence>
<sequence>MITIETHINQVQSLLNELDLKKKCQFSAWCCNDILKNENIKQALFEITKTHANYQMLQAVISACWYDYTLINHKPTLELLDEMQFNSEEYPNFWLELESLNELLIAVECIINGILSNEVAYFANVAENLINYKDLLAEYPISDDGFIEKQNYQKEYDIQIQFLNDLKDNEIDDLNKYRD</sequence>
<proteinExistence type="predicted"/>
<dbReference type="RefSeq" id="WP_115006951.1">
    <property type="nucleotide sequence ID" value="NZ_UGQU01000002.1"/>
</dbReference>